<name>A0A9W6BRK7_9CHLO</name>
<dbReference type="SUPFAM" id="SSF53067">
    <property type="entry name" value="Actin-like ATPase domain"/>
    <property type="match status" value="2"/>
</dbReference>
<gene>
    <name evidence="2" type="primary">PLEST003116</name>
    <name evidence="2" type="ORF">PLESTB_001166000</name>
</gene>
<dbReference type="Gene3D" id="3.30.420.40">
    <property type="match status" value="1"/>
</dbReference>
<dbReference type="InterPro" id="IPR043129">
    <property type="entry name" value="ATPase_NBD"/>
</dbReference>
<evidence type="ECO:0000313" key="3">
    <source>
        <dbReference type="Proteomes" id="UP001165080"/>
    </source>
</evidence>
<proteinExistence type="predicted"/>
<sequence>MPPSTISVSAASSPSPTAASSDAAPPALVVGIDFGTFASGFAYRKTTSSDTAVGLSGAAAAASLRVSTHDRWPDQPAPDAKTRTALLYQGSKVVAWGWTAWKRWSEMSSQERRTGPYTYLENFKLLLEDGAVDDVDTVCPLPPGVTRVQAVADYLGEMRKYIREQLRRSAGVTSSLTTDEVLWCLTVPAIWSEPAKARMREAAHRAGLTVRTDSRSLTLTLEPEAAALSAVMMGQQQQQGTTGLRAPGTGLGVTSNGYSAGSGGNGLRDGDVLLVLDCGGGTADVTVHRVRGSGAATRLEEAAMGRGALAGGAHVDSAAWSYIRDLLGPQQWDDWKEAHPDELVKLKSKRVGGFDSGKWELSKRSFLCNRSPAVSSSYSATATGSGDTNSTLLSGMVKVAGVQRNDIRLPLPPGLVSTMGQHALRALSWSSDSRGWVGADQSLVLPAEVVSRQIFDPVVVRIISLMRGAMDDGRRLGNPCNKVLLAGGFARSPYLQSRVRAALAATYTPLLLPADPGAAVVTGDVYDRFVEVGQLVQVGEVVQHPFTPMYKTASSVAFDLYKTGQPSARYTAESGMEKLATVILELPPGWSRNLASSANYSLQAEMRFGATELSLVARDRKTNNAVAATILWDADMA</sequence>
<dbReference type="Proteomes" id="UP001165080">
    <property type="component" value="Unassembled WGS sequence"/>
</dbReference>
<protein>
    <submittedName>
        <fullName evidence="2">Uncharacterized protein</fullName>
    </submittedName>
</protein>
<dbReference type="PANTHER" id="PTHR14187">
    <property type="entry name" value="ALPHA KINASE/ELONGATION FACTOR 2 KINASE"/>
    <property type="match status" value="1"/>
</dbReference>
<evidence type="ECO:0000256" key="1">
    <source>
        <dbReference type="SAM" id="MobiDB-lite"/>
    </source>
</evidence>
<comment type="caution">
    <text evidence="2">The sequence shown here is derived from an EMBL/GenBank/DDBJ whole genome shotgun (WGS) entry which is preliminary data.</text>
</comment>
<dbReference type="EMBL" id="BRXU01000017">
    <property type="protein sequence ID" value="GLC56942.1"/>
    <property type="molecule type" value="Genomic_DNA"/>
</dbReference>
<reference evidence="2 3" key="1">
    <citation type="journal article" date="2023" name="Commun. Biol.">
        <title>Reorganization of the ancestral sex-determining regions during the evolution of trioecy in Pleodorina starrii.</title>
        <authorList>
            <person name="Takahashi K."/>
            <person name="Suzuki S."/>
            <person name="Kawai-Toyooka H."/>
            <person name="Yamamoto K."/>
            <person name="Hamaji T."/>
            <person name="Ootsuki R."/>
            <person name="Yamaguchi H."/>
            <person name="Kawachi M."/>
            <person name="Higashiyama T."/>
            <person name="Nozaki H."/>
        </authorList>
    </citation>
    <scope>NUCLEOTIDE SEQUENCE [LARGE SCALE GENOMIC DNA]</scope>
    <source>
        <strain evidence="2 3">NIES-4479</strain>
    </source>
</reference>
<evidence type="ECO:0000313" key="2">
    <source>
        <dbReference type="EMBL" id="GLC56942.1"/>
    </source>
</evidence>
<dbReference type="AlphaFoldDB" id="A0A9W6BRK7"/>
<keyword evidence="3" id="KW-1185">Reference proteome</keyword>
<feature type="region of interest" description="Disordered" evidence="1">
    <location>
        <begin position="1"/>
        <end position="23"/>
    </location>
</feature>
<accession>A0A9W6BRK7</accession>
<organism evidence="2 3">
    <name type="scientific">Pleodorina starrii</name>
    <dbReference type="NCBI Taxonomy" id="330485"/>
    <lineage>
        <taxon>Eukaryota</taxon>
        <taxon>Viridiplantae</taxon>
        <taxon>Chlorophyta</taxon>
        <taxon>core chlorophytes</taxon>
        <taxon>Chlorophyceae</taxon>
        <taxon>CS clade</taxon>
        <taxon>Chlamydomonadales</taxon>
        <taxon>Volvocaceae</taxon>
        <taxon>Pleodorina</taxon>
    </lineage>
</organism>
<dbReference type="PANTHER" id="PTHR14187:SF5">
    <property type="entry name" value="HEAT SHOCK 70 KDA PROTEIN 12A"/>
    <property type="match status" value="1"/>
</dbReference>